<dbReference type="FunFam" id="2.60.120.10:FF:000108">
    <property type="entry name" value="cAMP-dependent protein kinase type II regulatory subunit"/>
    <property type="match status" value="1"/>
</dbReference>
<dbReference type="CDD" id="cd00038">
    <property type="entry name" value="CAP_ED"/>
    <property type="match status" value="2"/>
</dbReference>
<keyword evidence="4" id="KW-0677">Repeat</keyword>
<dbReference type="InterPro" id="IPR012198">
    <property type="entry name" value="cAMP_dep_PK_reg_su"/>
</dbReference>
<dbReference type="AlphaFoldDB" id="A0A0L8I1L7"/>
<dbReference type="GO" id="GO:0005952">
    <property type="term" value="C:cAMP-dependent protein kinase complex"/>
    <property type="evidence" value="ECO:0007669"/>
    <property type="project" value="InterPro"/>
</dbReference>
<feature type="domain" description="Cyclic nucleotide-binding" evidence="10">
    <location>
        <begin position="243"/>
        <end position="367"/>
    </location>
</feature>
<accession>A0A0L8I1L7</accession>
<evidence type="ECO:0000256" key="4">
    <source>
        <dbReference type="ARBA" id="ARBA00022737"/>
    </source>
</evidence>
<evidence type="ECO:0000256" key="5">
    <source>
        <dbReference type="ARBA" id="ARBA00022741"/>
    </source>
</evidence>
<dbReference type="InterPro" id="IPR018488">
    <property type="entry name" value="cNMP-bd_CS"/>
</dbReference>
<evidence type="ECO:0000256" key="9">
    <source>
        <dbReference type="SAM" id="MobiDB-lite"/>
    </source>
</evidence>
<dbReference type="Pfam" id="PF00027">
    <property type="entry name" value="cNMP_binding"/>
    <property type="match status" value="2"/>
</dbReference>
<keyword evidence="3 8" id="KW-0116">cAMP-binding</keyword>
<dbReference type="PANTHER" id="PTHR11635">
    <property type="entry name" value="CAMP-DEPENDENT PROTEIN KINASE REGULATORY CHAIN"/>
    <property type="match status" value="1"/>
</dbReference>
<dbReference type="PROSITE" id="PS00889">
    <property type="entry name" value="CNMP_BINDING_2"/>
    <property type="match status" value="2"/>
</dbReference>
<dbReference type="SMART" id="SM00394">
    <property type="entry name" value="RIIa"/>
    <property type="match status" value="1"/>
</dbReference>
<organism evidence="11">
    <name type="scientific">Octopus bimaculoides</name>
    <name type="common">California two-spotted octopus</name>
    <dbReference type="NCBI Taxonomy" id="37653"/>
    <lineage>
        <taxon>Eukaryota</taxon>
        <taxon>Metazoa</taxon>
        <taxon>Spiralia</taxon>
        <taxon>Lophotrochozoa</taxon>
        <taxon>Mollusca</taxon>
        <taxon>Cephalopoda</taxon>
        <taxon>Coleoidea</taxon>
        <taxon>Octopodiformes</taxon>
        <taxon>Octopoda</taxon>
        <taxon>Incirrata</taxon>
        <taxon>Octopodidae</taxon>
        <taxon>Octopus</taxon>
    </lineage>
</organism>
<dbReference type="STRING" id="37653.A0A0L8I1L7"/>
<dbReference type="Pfam" id="PF02197">
    <property type="entry name" value="RIIa"/>
    <property type="match status" value="1"/>
</dbReference>
<evidence type="ECO:0000256" key="1">
    <source>
        <dbReference type="ARBA" id="ARBA00005753"/>
    </source>
</evidence>
<evidence type="ECO:0000256" key="8">
    <source>
        <dbReference type="PIRSR" id="PIRSR000548-1"/>
    </source>
</evidence>
<proteinExistence type="inferred from homology"/>
<gene>
    <name evidence="11" type="ORF">OCBIM_22038844mg</name>
</gene>
<dbReference type="FunFam" id="2.60.120.10:FF:000017">
    <property type="entry name" value="cAMP-dependent protein kinase type II regulatory subunit"/>
    <property type="match status" value="1"/>
</dbReference>
<dbReference type="InterPro" id="IPR050503">
    <property type="entry name" value="cAMP-dep_PK_reg_su-like"/>
</dbReference>
<dbReference type="PRINTS" id="PR00103">
    <property type="entry name" value="CAMPKINASE"/>
</dbReference>
<dbReference type="SMART" id="SM00100">
    <property type="entry name" value="cNMP"/>
    <property type="match status" value="2"/>
</dbReference>
<reference evidence="11" key="1">
    <citation type="submission" date="2015-07" db="EMBL/GenBank/DDBJ databases">
        <title>MeaNS - Measles Nucleotide Surveillance Program.</title>
        <authorList>
            <person name="Tran T."/>
            <person name="Druce J."/>
        </authorList>
    </citation>
    <scope>NUCLEOTIDE SEQUENCE</scope>
    <source>
        <strain evidence="11">UCB-OBI-ISO-001</strain>
        <tissue evidence="11">Gonad</tissue>
    </source>
</reference>
<dbReference type="PROSITE" id="PS00888">
    <property type="entry name" value="CNMP_BINDING_1"/>
    <property type="match status" value="2"/>
</dbReference>
<dbReference type="PIRSF" id="PIRSF000548">
    <property type="entry name" value="PK_regulatory"/>
    <property type="match status" value="1"/>
</dbReference>
<feature type="region of interest" description="Disordered" evidence="9">
    <location>
        <begin position="58"/>
        <end position="99"/>
    </location>
</feature>
<dbReference type="GO" id="GO:0034236">
    <property type="term" value="F:protein kinase A catalytic subunit binding"/>
    <property type="evidence" value="ECO:0007669"/>
    <property type="project" value="TreeGrafter"/>
</dbReference>
<dbReference type="InterPro" id="IPR018490">
    <property type="entry name" value="cNMP-bd_dom_sf"/>
</dbReference>
<dbReference type="Gene3D" id="1.20.890.10">
    <property type="entry name" value="cAMP-dependent protein kinase regulatory subunit, dimerization-anchoring domain"/>
    <property type="match status" value="1"/>
</dbReference>
<feature type="binding site" evidence="8">
    <location>
        <position position="198"/>
    </location>
    <ligand>
        <name>3',5'-cyclic AMP</name>
        <dbReference type="ChEBI" id="CHEBI:58165"/>
        <label>1</label>
    </ligand>
</feature>
<dbReference type="OMA" id="GHIRITM"/>
<feature type="binding site" evidence="8">
    <location>
        <position position="317"/>
    </location>
    <ligand>
        <name>3',5'-cyclic AMP</name>
        <dbReference type="ChEBI" id="CHEBI:58165"/>
        <label>2</label>
    </ligand>
</feature>
<dbReference type="SUPFAM" id="SSF51206">
    <property type="entry name" value="cAMP-binding domain-like"/>
    <property type="match status" value="2"/>
</dbReference>
<dbReference type="CDD" id="cd12099">
    <property type="entry name" value="DD_RII_PKA"/>
    <property type="match status" value="1"/>
</dbReference>
<dbReference type="FunFam" id="1.20.890.10:FF:000002">
    <property type="entry name" value="cAMP-dependent protein kinase type II-alpha regulatory subunit"/>
    <property type="match status" value="1"/>
</dbReference>
<feature type="binding site" evidence="8">
    <location>
        <position position="326"/>
    </location>
    <ligand>
        <name>3',5'-cyclic AMP</name>
        <dbReference type="ChEBI" id="CHEBI:58165"/>
        <label>2</label>
    </ligand>
</feature>
<dbReference type="SUPFAM" id="SSF47391">
    <property type="entry name" value="Dimerization-anchoring domain of cAMP-dependent PK regulatory subunit"/>
    <property type="match status" value="1"/>
</dbReference>
<dbReference type="GO" id="GO:0004862">
    <property type="term" value="F:cAMP-dependent protein kinase inhibitor activity"/>
    <property type="evidence" value="ECO:0007669"/>
    <property type="project" value="TreeGrafter"/>
</dbReference>
<dbReference type="GO" id="GO:0030552">
    <property type="term" value="F:cAMP binding"/>
    <property type="evidence" value="ECO:0007669"/>
    <property type="project" value="UniProtKB-KW"/>
</dbReference>
<evidence type="ECO:0000256" key="3">
    <source>
        <dbReference type="ARBA" id="ARBA00022566"/>
    </source>
</evidence>
<dbReference type="OrthoDB" id="417078at2759"/>
<evidence type="ECO:0000256" key="6">
    <source>
        <dbReference type="ARBA" id="ARBA00023149"/>
    </source>
</evidence>
<dbReference type="PANTHER" id="PTHR11635:SF152">
    <property type="entry name" value="CAMP-DEPENDENT PROTEIN KINASE TYPE I REGULATORY SUBUNIT-RELATED"/>
    <property type="match status" value="1"/>
</dbReference>
<evidence type="ECO:0000256" key="2">
    <source>
        <dbReference type="ARBA" id="ARBA00022553"/>
    </source>
</evidence>
<keyword evidence="2" id="KW-0597">Phosphoprotein</keyword>
<dbReference type="InterPro" id="IPR000595">
    <property type="entry name" value="cNMP-bd_dom"/>
</dbReference>
<dbReference type="Gene3D" id="2.60.120.10">
    <property type="entry name" value="Jelly Rolls"/>
    <property type="match status" value="2"/>
</dbReference>
<dbReference type="GO" id="GO:0005829">
    <property type="term" value="C:cytosol"/>
    <property type="evidence" value="ECO:0007669"/>
    <property type="project" value="TreeGrafter"/>
</dbReference>
<evidence type="ECO:0000256" key="7">
    <source>
        <dbReference type="ARBA" id="ARBA00067959"/>
    </source>
</evidence>
<keyword evidence="6 8" id="KW-0114">cAMP</keyword>
<feature type="domain" description="Cyclic nucleotide-binding" evidence="10">
    <location>
        <begin position="120"/>
        <end position="240"/>
    </location>
</feature>
<dbReference type="InterPro" id="IPR014710">
    <property type="entry name" value="RmlC-like_jellyroll"/>
</dbReference>
<dbReference type="InterPro" id="IPR003117">
    <property type="entry name" value="cAMP_dep_PK_reg_su_I/II_a/b"/>
</dbReference>
<sequence length="372" mass="42334">MSFEIPEGLGDMLRDFTVAVLRERPADIYDFAIDYFTRVRENRKPKTVPMYIMVDEGEAGEPEPSSMKPKTNFSNRAARRHSVSAEKYDPEADDDDEKVVHPKTDEQRRRLTEAVSGILIFRSLDSDQMQEVLDAMFGKKVSAGEEVISQGDDGDNFYVIDSGIYDVFVETNGTTRKVHQFVDTGSFGELALLYNKPRSATVTVVSEGGMLWAMDRNSFRRIVLKRACNKRKMYEDFLENVPILKSLDQYERMSLADALVSQNYSDQTQIIKQGDGADGMYFVERGEIRVTICHKPDDPEGEVEEVGRLCKGSYFGELALIENKPRSANVYAVGDIQVAFLQRDSFERLLGSCLDIMKRNSELYKQYTEQTK</sequence>
<dbReference type="PROSITE" id="PS50042">
    <property type="entry name" value="CNMP_BINDING_3"/>
    <property type="match status" value="2"/>
</dbReference>
<comment type="similarity">
    <text evidence="1">Belongs to the cAMP-dependent kinase regulatory chain family.</text>
</comment>
<evidence type="ECO:0000259" key="10">
    <source>
        <dbReference type="PROSITE" id="PS50042"/>
    </source>
</evidence>
<name>A0A0L8I1L7_OCTBM</name>
<evidence type="ECO:0000313" key="11">
    <source>
        <dbReference type="EMBL" id="KOF95314.1"/>
    </source>
</evidence>
<keyword evidence="5 8" id="KW-0547">Nucleotide-binding</keyword>
<protein>
    <recommendedName>
        <fullName evidence="7">cAMP-dependent protein kinase type II regulatory subunit</fullName>
    </recommendedName>
</protein>
<dbReference type="EMBL" id="KQ416768">
    <property type="protein sequence ID" value="KOF95314.1"/>
    <property type="molecule type" value="Genomic_DNA"/>
</dbReference>
<feature type="binding site" evidence="8">
    <location>
        <position position="189"/>
    </location>
    <ligand>
        <name>3',5'-cyclic AMP</name>
        <dbReference type="ChEBI" id="CHEBI:58165"/>
        <label>1</label>
    </ligand>
</feature>